<accession>A0AC35GA76</accession>
<organism evidence="1 2">
    <name type="scientific">Panagrolaimus sp. PS1159</name>
    <dbReference type="NCBI Taxonomy" id="55785"/>
    <lineage>
        <taxon>Eukaryota</taxon>
        <taxon>Metazoa</taxon>
        <taxon>Ecdysozoa</taxon>
        <taxon>Nematoda</taxon>
        <taxon>Chromadorea</taxon>
        <taxon>Rhabditida</taxon>
        <taxon>Tylenchina</taxon>
        <taxon>Panagrolaimomorpha</taxon>
        <taxon>Panagrolaimoidea</taxon>
        <taxon>Panagrolaimidae</taxon>
        <taxon>Panagrolaimus</taxon>
    </lineage>
</organism>
<evidence type="ECO:0000313" key="2">
    <source>
        <dbReference type="WBParaSite" id="PS1159_v2.g3141.t1"/>
    </source>
</evidence>
<name>A0AC35GA76_9BILA</name>
<dbReference type="WBParaSite" id="PS1159_v2.g3141.t1">
    <property type="protein sequence ID" value="PS1159_v2.g3141.t1"/>
    <property type="gene ID" value="PS1159_v2.g3141"/>
</dbReference>
<protein>
    <submittedName>
        <fullName evidence="2">BTB domain-containing protein</fullName>
    </submittedName>
</protein>
<sequence length="384" mass="44035">MIIFCWILFILTEKINAGIFVKGKTHNTDPIGYGGAKDPASLQSPQQTRPKRNAEKVELRSPIALQWKIPEERLKELKNKSGEHLSSTSFNVPNIPDVQYYLELFPNVTEDGVTDEIWIYLHLQNLEERKIKADFKIFIETANVSFSKESVFIGYESDGIKCCTMEELFDFEKNFIVDYRMTIKMDGTLSFEKEGGENDRKWDGGNFGDSLGLGLWGQEENKDLIFVAGGGKEIKAHKSVLSARSPDFAEIFESVMKENNESKVMIEDFSFDIVEKAIKLCYHHSLVKDTTLQDKMELLRFFDKYNIKPLKKDLQNYLIDEIDASNVCRLTNAALISNACELERKCTEFLQTCMKESKPVNSLDLLDKEFALKIFKNAFFPISE</sequence>
<proteinExistence type="predicted"/>
<evidence type="ECO:0000313" key="1">
    <source>
        <dbReference type="Proteomes" id="UP000887580"/>
    </source>
</evidence>
<reference evidence="2" key="1">
    <citation type="submission" date="2022-11" db="UniProtKB">
        <authorList>
            <consortium name="WormBaseParasite"/>
        </authorList>
    </citation>
    <scope>IDENTIFICATION</scope>
</reference>
<dbReference type="Proteomes" id="UP000887580">
    <property type="component" value="Unplaced"/>
</dbReference>